<dbReference type="PROSITE" id="PS50278">
    <property type="entry name" value="PDGF_2"/>
    <property type="match status" value="1"/>
</dbReference>
<dbReference type="SUPFAM" id="SSF57501">
    <property type="entry name" value="Cystine-knot cytokines"/>
    <property type="match status" value="1"/>
</dbReference>
<protein>
    <recommendedName>
        <fullName evidence="1">Platelet-derived growth factor (PDGF) family profile domain-containing protein</fullName>
    </recommendedName>
</protein>
<accession>A0A653CHQ9</accession>
<organism evidence="2 3">
    <name type="scientific">Callosobruchus maculatus</name>
    <name type="common">Southern cowpea weevil</name>
    <name type="synonym">Pulse bruchid</name>
    <dbReference type="NCBI Taxonomy" id="64391"/>
    <lineage>
        <taxon>Eukaryota</taxon>
        <taxon>Metazoa</taxon>
        <taxon>Ecdysozoa</taxon>
        <taxon>Arthropoda</taxon>
        <taxon>Hexapoda</taxon>
        <taxon>Insecta</taxon>
        <taxon>Pterygota</taxon>
        <taxon>Neoptera</taxon>
        <taxon>Endopterygota</taxon>
        <taxon>Coleoptera</taxon>
        <taxon>Polyphaga</taxon>
        <taxon>Cucujiformia</taxon>
        <taxon>Chrysomeloidea</taxon>
        <taxon>Chrysomelidae</taxon>
        <taxon>Bruchinae</taxon>
        <taxon>Bruchini</taxon>
        <taxon>Callosobruchus</taxon>
    </lineage>
</organism>
<reference evidence="2 3" key="1">
    <citation type="submission" date="2019-01" db="EMBL/GenBank/DDBJ databases">
        <authorList>
            <person name="Sayadi A."/>
        </authorList>
    </citation>
    <scope>NUCLEOTIDE SEQUENCE [LARGE SCALE GENOMIC DNA]</scope>
</reference>
<dbReference type="PANTHER" id="PTHR21719">
    <property type="entry name" value="FI06402P-RELATED"/>
    <property type="match status" value="1"/>
</dbReference>
<evidence type="ECO:0000313" key="3">
    <source>
        <dbReference type="Proteomes" id="UP000410492"/>
    </source>
</evidence>
<sequence>MRKQRDTSGVRDAVEMPRQLRALTLVLFVLVLDLKEGRREIQLDCEAVMPCRAPQPRAYRISELLGKDQLASFRPNMVILHRCDNSGCCNDKTLICLPLSTEEVNMSYYHSGRLRYRYFTNHTECSCQMTREIQERTRSVKR</sequence>
<gene>
    <name evidence="2" type="ORF">CALMAC_LOCUS8628</name>
</gene>
<dbReference type="Proteomes" id="UP000410492">
    <property type="component" value="Unassembled WGS sequence"/>
</dbReference>
<dbReference type="InterPro" id="IPR029034">
    <property type="entry name" value="Cystine-knot_cytokine"/>
</dbReference>
<dbReference type="GO" id="GO:0008083">
    <property type="term" value="F:growth factor activity"/>
    <property type="evidence" value="ECO:0007669"/>
    <property type="project" value="InterPro"/>
</dbReference>
<keyword evidence="3" id="KW-1185">Reference proteome</keyword>
<dbReference type="PANTHER" id="PTHR21719:SF1">
    <property type="entry name" value="FI06402P-RELATED"/>
    <property type="match status" value="1"/>
</dbReference>
<dbReference type="InterPro" id="IPR000072">
    <property type="entry name" value="PDGF/VEGF_dom"/>
</dbReference>
<dbReference type="Pfam" id="PF00341">
    <property type="entry name" value="PDGF"/>
    <property type="match status" value="1"/>
</dbReference>
<dbReference type="Gene3D" id="2.10.90.10">
    <property type="entry name" value="Cystine-knot cytokines"/>
    <property type="match status" value="1"/>
</dbReference>
<feature type="domain" description="Platelet-derived growth factor (PDGF) family profile" evidence="1">
    <location>
        <begin position="54"/>
        <end position="132"/>
    </location>
</feature>
<dbReference type="OrthoDB" id="6677701at2759"/>
<dbReference type="GO" id="GO:0035099">
    <property type="term" value="P:hemocyte migration"/>
    <property type="evidence" value="ECO:0007669"/>
    <property type="project" value="TreeGrafter"/>
</dbReference>
<dbReference type="GO" id="GO:0016020">
    <property type="term" value="C:membrane"/>
    <property type="evidence" value="ECO:0007669"/>
    <property type="project" value="InterPro"/>
</dbReference>
<dbReference type="EMBL" id="CAACVG010007680">
    <property type="protein sequence ID" value="VEN46590.1"/>
    <property type="molecule type" value="Genomic_DNA"/>
</dbReference>
<proteinExistence type="predicted"/>
<evidence type="ECO:0000313" key="2">
    <source>
        <dbReference type="EMBL" id="VEN46590.1"/>
    </source>
</evidence>
<evidence type="ECO:0000259" key="1">
    <source>
        <dbReference type="PROSITE" id="PS50278"/>
    </source>
</evidence>
<name>A0A653CHQ9_CALMS</name>
<dbReference type="AlphaFoldDB" id="A0A653CHQ9"/>